<dbReference type="AlphaFoldDB" id="A0A6N2KYE3"/>
<dbReference type="EMBL" id="CAADRP010000875">
    <property type="protein sequence ID" value="VFU32994.1"/>
    <property type="molecule type" value="Genomic_DNA"/>
</dbReference>
<protein>
    <submittedName>
        <fullName evidence="1">Uncharacterized protein</fullName>
    </submittedName>
</protein>
<organism evidence="1">
    <name type="scientific">Salix viminalis</name>
    <name type="common">Common osier</name>
    <name type="synonym">Basket willow</name>
    <dbReference type="NCBI Taxonomy" id="40686"/>
    <lineage>
        <taxon>Eukaryota</taxon>
        <taxon>Viridiplantae</taxon>
        <taxon>Streptophyta</taxon>
        <taxon>Embryophyta</taxon>
        <taxon>Tracheophyta</taxon>
        <taxon>Spermatophyta</taxon>
        <taxon>Magnoliopsida</taxon>
        <taxon>eudicotyledons</taxon>
        <taxon>Gunneridae</taxon>
        <taxon>Pentapetalae</taxon>
        <taxon>rosids</taxon>
        <taxon>fabids</taxon>
        <taxon>Malpighiales</taxon>
        <taxon>Salicaceae</taxon>
        <taxon>Saliceae</taxon>
        <taxon>Salix</taxon>
    </lineage>
</organism>
<name>A0A6N2KYE3_SALVM</name>
<gene>
    <name evidence="1" type="ORF">SVIM_LOCUS148326</name>
</gene>
<reference evidence="1" key="1">
    <citation type="submission" date="2019-03" db="EMBL/GenBank/DDBJ databases">
        <authorList>
            <person name="Mank J."/>
            <person name="Almeida P."/>
        </authorList>
    </citation>
    <scope>NUCLEOTIDE SEQUENCE</scope>
    <source>
        <strain evidence="1">78183</strain>
    </source>
</reference>
<accession>A0A6N2KYE3</accession>
<proteinExistence type="predicted"/>
<evidence type="ECO:0000313" key="1">
    <source>
        <dbReference type="EMBL" id="VFU32994.1"/>
    </source>
</evidence>
<sequence length="141" mass="16375">MNRSLKKGSRRNPRPQQIEEDLFNHIIWSLGAFYLIVSKGPIHWDFPIGQVGGIEMIRSSCRVNHAVQIRDRSSKNKASTLFPIQRPALSLCFHIENSLQMKRCQRASYFQTDLLHLYITLVYQEYARKALRIVDSSPEMA</sequence>